<dbReference type="Proteomes" id="UP001149165">
    <property type="component" value="Unassembled WGS sequence"/>
</dbReference>
<dbReference type="PANTHER" id="PTHR31087">
    <property type="match status" value="1"/>
</dbReference>
<gene>
    <name evidence="2" type="ORF">N7456_005935</name>
</gene>
<accession>A0A9W9KK34</accession>
<evidence type="ECO:0000313" key="2">
    <source>
        <dbReference type="EMBL" id="KAJ5109260.1"/>
    </source>
</evidence>
<reference evidence="2" key="2">
    <citation type="journal article" date="2023" name="IMA Fungus">
        <title>Comparative genomic study of the Penicillium genus elucidates a diverse pangenome and 15 lateral gene transfer events.</title>
        <authorList>
            <person name="Petersen C."/>
            <person name="Sorensen T."/>
            <person name="Nielsen M.R."/>
            <person name="Sondergaard T.E."/>
            <person name="Sorensen J.L."/>
            <person name="Fitzpatrick D.A."/>
            <person name="Frisvad J.C."/>
            <person name="Nielsen K.L."/>
        </authorList>
    </citation>
    <scope>NUCLEOTIDE SEQUENCE</scope>
    <source>
        <strain evidence="2">IBT 30069</strain>
    </source>
</reference>
<dbReference type="Pfam" id="PF04525">
    <property type="entry name" value="LOR"/>
    <property type="match status" value="1"/>
</dbReference>
<dbReference type="InterPro" id="IPR038595">
    <property type="entry name" value="LOR_sf"/>
</dbReference>
<dbReference type="PANTHER" id="PTHR31087:SF161">
    <property type="entry name" value="TUBBY C 2 FAMILY PROTEIN"/>
    <property type="match status" value="1"/>
</dbReference>
<organism evidence="2 3">
    <name type="scientific">Penicillium angulare</name>
    <dbReference type="NCBI Taxonomy" id="116970"/>
    <lineage>
        <taxon>Eukaryota</taxon>
        <taxon>Fungi</taxon>
        <taxon>Dikarya</taxon>
        <taxon>Ascomycota</taxon>
        <taxon>Pezizomycotina</taxon>
        <taxon>Eurotiomycetes</taxon>
        <taxon>Eurotiomycetidae</taxon>
        <taxon>Eurotiales</taxon>
        <taxon>Aspergillaceae</taxon>
        <taxon>Penicillium</taxon>
    </lineage>
</organism>
<dbReference type="EMBL" id="JAPQKH010000003">
    <property type="protein sequence ID" value="KAJ5109260.1"/>
    <property type="molecule type" value="Genomic_DNA"/>
</dbReference>
<dbReference type="Gene3D" id="2.40.160.200">
    <property type="entry name" value="LURP1-related"/>
    <property type="match status" value="1"/>
</dbReference>
<dbReference type="InterPro" id="IPR007612">
    <property type="entry name" value="LOR"/>
</dbReference>
<dbReference type="InterPro" id="IPR025659">
    <property type="entry name" value="Tubby-like_C"/>
</dbReference>
<dbReference type="OrthoDB" id="97518at2759"/>
<reference evidence="2" key="1">
    <citation type="submission" date="2022-11" db="EMBL/GenBank/DDBJ databases">
        <authorList>
            <person name="Petersen C."/>
        </authorList>
    </citation>
    <scope>NUCLEOTIDE SEQUENCE</scope>
    <source>
        <strain evidence="2">IBT 30069</strain>
    </source>
</reference>
<sequence>MHQHTPLPPVSQPIALFSEFVSDTPKTIILKEKILSFSGDSFEIKLDNHEPILKVKGSWAPFHGRKKVEDMDGQHLFDITKEHMHLHTTYVIEDPEGEKIVEIRSDFKFIGSKANITFHDRNGKPVTLGMSGKIFEHNADIVDQETGQVAAHIRHQRFNGRKMMFGQDTYTVTVAPGVDMALIAALCICFDEKNHD</sequence>
<evidence type="ECO:0008006" key="4">
    <source>
        <dbReference type="Google" id="ProtNLM"/>
    </source>
</evidence>
<dbReference type="AlphaFoldDB" id="A0A9W9KK34"/>
<evidence type="ECO:0000256" key="1">
    <source>
        <dbReference type="ARBA" id="ARBA00005437"/>
    </source>
</evidence>
<comment type="caution">
    <text evidence="2">The sequence shown here is derived from an EMBL/GenBank/DDBJ whole genome shotgun (WGS) entry which is preliminary data.</text>
</comment>
<dbReference type="SUPFAM" id="SSF54518">
    <property type="entry name" value="Tubby C-terminal domain-like"/>
    <property type="match status" value="1"/>
</dbReference>
<name>A0A9W9KK34_9EURO</name>
<proteinExistence type="inferred from homology"/>
<protein>
    <recommendedName>
        <fullName evidence="4">Tubby C-terminal-like domain-containing protein</fullName>
    </recommendedName>
</protein>
<keyword evidence="3" id="KW-1185">Reference proteome</keyword>
<evidence type="ECO:0000313" key="3">
    <source>
        <dbReference type="Proteomes" id="UP001149165"/>
    </source>
</evidence>
<comment type="similarity">
    <text evidence="1">Belongs to the LOR family.</text>
</comment>